<accession>A0A8R2H9J0</accession>
<evidence type="ECO:0000256" key="1">
    <source>
        <dbReference type="SAM" id="MobiDB-lite"/>
    </source>
</evidence>
<feature type="compositionally biased region" description="Polar residues" evidence="1">
    <location>
        <begin position="1"/>
        <end position="13"/>
    </location>
</feature>
<protein>
    <submittedName>
        <fullName evidence="2">Uncharacterized protein</fullName>
    </submittedName>
</protein>
<dbReference type="OrthoDB" id="6608379at2759"/>
<name>A0A8R2H9J0_ACYPI</name>
<keyword evidence="3" id="KW-1185">Reference proteome</keyword>
<reference evidence="3" key="1">
    <citation type="submission" date="2010-06" db="EMBL/GenBank/DDBJ databases">
        <authorList>
            <person name="Jiang H."/>
            <person name="Abraham K."/>
            <person name="Ali S."/>
            <person name="Alsbrooks S.L."/>
            <person name="Anim B.N."/>
            <person name="Anosike U.S."/>
            <person name="Attaway T."/>
            <person name="Bandaranaike D.P."/>
            <person name="Battles P.K."/>
            <person name="Bell S.N."/>
            <person name="Bell A.V."/>
            <person name="Beltran B."/>
            <person name="Bickham C."/>
            <person name="Bustamante Y."/>
            <person name="Caleb T."/>
            <person name="Canada A."/>
            <person name="Cardenas V."/>
            <person name="Carter K."/>
            <person name="Chacko J."/>
            <person name="Chandrabose M.N."/>
            <person name="Chavez D."/>
            <person name="Chavez A."/>
            <person name="Chen L."/>
            <person name="Chu H.-S."/>
            <person name="Claassen K.J."/>
            <person name="Cockrell R."/>
            <person name="Collins M."/>
            <person name="Cooper J.A."/>
            <person name="Cree A."/>
            <person name="Curry S.M."/>
            <person name="Da Y."/>
            <person name="Dao M.D."/>
            <person name="Das B."/>
            <person name="Davila M.-L."/>
            <person name="Davy-Carroll L."/>
            <person name="Denson S."/>
            <person name="Dinh H."/>
            <person name="Ebong V.E."/>
            <person name="Edwards J.R."/>
            <person name="Egan A."/>
            <person name="El-Daye J."/>
            <person name="Escobedo L."/>
            <person name="Fernandez S."/>
            <person name="Fernando P.R."/>
            <person name="Flagg N."/>
            <person name="Forbes L.D."/>
            <person name="Fowler R.G."/>
            <person name="Fu Q."/>
            <person name="Gabisi R.A."/>
            <person name="Ganer J."/>
            <person name="Garbino Pronczuk A."/>
            <person name="Garcia R.M."/>
            <person name="Garner T."/>
            <person name="Garrett T.E."/>
            <person name="Gonzalez D.A."/>
            <person name="Hamid H."/>
            <person name="Hawkins E.S."/>
            <person name="Hirani K."/>
            <person name="Hogues M.E."/>
            <person name="Hollins B."/>
            <person name="Hsiao C.-H."/>
            <person name="Jabil R."/>
            <person name="James M.L."/>
            <person name="Jhangiani S.N."/>
            <person name="Johnson B."/>
            <person name="Johnson Q."/>
            <person name="Joshi V."/>
            <person name="Kalu J.B."/>
            <person name="Kam C."/>
            <person name="Kashfia A."/>
            <person name="Keebler J."/>
            <person name="Kisamo H."/>
            <person name="Kovar C.L."/>
            <person name="Lago L.A."/>
            <person name="Lai C.-Y."/>
            <person name="Laidlaw J."/>
            <person name="Lara F."/>
            <person name="Le T.-K."/>
            <person name="Lee S.L."/>
            <person name="Legall F.H."/>
            <person name="Lemon S.J."/>
            <person name="Lewis L.R."/>
            <person name="Li B."/>
            <person name="Liu Y."/>
            <person name="Liu Y.-S."/>
            <person name="Lopez J."/>
            <person name="Lozado R.J."/>
            <person name="Lu J."/>
            <person name="Madu R.C."/>
            <person name="Maheshwari M."/>
            <person name="Maheshwari R."/>
            <person name="Malloy K."/>
            <person name="Martinez E."/>
            <person name="Mathew T."/>
            <person name="Mercado I.C."/>
            <person name="Mercado C."/>
            <person name="Meyer B."/>
            <person name="Montgomery K."/>
            <person name="Morgan M.B."/>
            <person name="Munidasa M."/>
            <person name="Nazareth L.V."/>
            <person name="Nelson J."/>
            <person name="Ng B.M."/>
            <person name="Nguyen N.B."/>
            <person name="Nguyen P.Q."/>
            <person name="Nguyen T."/>
            <person name="Obregon M."/>
            <person name="Okwuonu G.O."/>
            <person name="Onwere C.G."/>
            <person name="Orozco G."/>
            <person name="Parra A."/>
            <person name="Patel S."/>
            <person name="Patil S."/>
            <person name="Perez A."/>
            <person name="Perez Y."/>
            <person name="Pham C."/>
            <person name="Primus E.L."/>
            <person name="Pu L.-L."/>
            <person name="Puazo M."/>
            <person name="Qin X."/>
            <person name="Quiroz J.B."/>
            <person name="Reese J."/>
            <person name="Richards S."/>
            <person name="Rives C.M."/>
            <person name="Robberts R."/>
            <person name="Ruiz S.J."/>
            <person name="Ruiz M.J."/>
            <person name="Santibanez J."/>
            <person name="Schneider B.W."/>
            <person name="Sisson I."/>
            <person name="Smith M."/>
            <person name="Sodergren E."/>
            <person name="Song X.-Z."/>
            <person name="Song B.B."/>
            <person name="Summersgill H."/>
            <person name="Thelus R."/>
            <person name="Thornton R.D."/>
            <person name="Trejos Z.Y."/>
            <person name="Usmani K."/>
            <person name="Vattathil S."/>
            <person name="Villasana D."/>
            <person name="Walker D.L."/>
            <person name="Wang S."/>
            <person name="Wang K."/>
            <person name="White C.S."/>
            <person name="Williams A.C."/>
            <person name="Williamson J."/>
            <person name="Wilson K."/>
            <person name="Woghiren I.O."/>
            <person name="Woodworth J.R."/>
            <person name="Worley K.C."/>
            <person name="Wright R.A."/>
            <person name="Wu W."/>
            <person name="Young L."/>
            <person name="Zhang L."/>
            <person name="Zhang J."/>
            <person name="Zhu Y."/>
            <person name="Muzny D.M."/>
            <person name="Weinstock G."/>
            <person name="Gibbs R.A."/>
        </authorList>
    </citation>
    <scope>NUCLEOTIDE SEQUENCE [LARGE SCALE GENOMIC DNA]</scope>
    <source>
        <strain evidence="3">LSR1</strain>
    </source>
</reference>
<dbReference type="Proteomes" id="UP000007819">
    <property type="component" value="Chromosome A2"/>
</dbReference>
<evidence type="ECO:0000313" key="3">
    <source>
        <dbReference type="Proteomes" id="UP000007819"/>
    </source>
</evidence>
<organism evidence="2 3">
    <name type="scientific">Acyrthosiphon pisum</name>
    <name type="common">Pea aphid</name>
    <dbReference type="NCBI Taxonomy" id="7029"/>
    <lineage>
        <taxon>Eukaryota</taxon>
        <taxon>Metazoa</taxon>
        <taxon>Ecdysozoa</taxon>
        <taxon>Arthropoda</taxon>
        <taxon>Hexapoda</taxon>
        <taxon>Insecta</taxon>
        <taxon>Pterygota</taxon>
        <taxon>Neoptera</taxon>
        <taxon>Paraneoptera</taxon>
        <taxon>Hemiptera</taxon>
        <taxon>Sternorrhyncha</taxon>
        <taxon>Aphidomorpha</taxon>
        <taxon>Aphidoidea</taxon>
        <taxon>Aphididae</taxon>
        <taxon>Macrosiphini</taxon>
        <taxon>Acyrthosiphon</taxon>
    </lineage>
</organism>
<evidence type="ECO:0000313" key="2">
    <source>
        <dbReference type="EnsemblMetazoa" id="XP_016661026.1"/>
    </source>
</evidence>
<feature type="region of interest" description="Disordered" evidence="1">
    <location>
        <begin position="1"/>
        <end position="39"/>
    </location>
</feature>
<dbReference type="AlphaFoldDB" id="A0A8R2H9J0"/>
<gene>
    <name evidence="2" type="primary">100572660</name>
</gene>
<dbReference type="EnsemblMetazoa" id="XM_016805537.2">
    <property type="protein sequence ID" value="XP_016661026.1"/>
    <property type="gene ID" value="GeneID_100572660"/>
</dbReference>
<sequence length="128" mass="14460">MSNINTKSSTTKLRNNETSRVRTHNRPNPDSGLQVDSIASGSLRISNPKIISEPRRPKYGGRGIAIRQLAESIASKDSIRDSAKNSNLNFSNSSIEQHFNRLKEENLKKLNEENEKIWGKFIHSNKNT</sequence>
<dbReference type="EnsemblMetazoa" id="XM_016805536.2">
    <property type="protein sequence ID" value="XP_016661025.1"/>
    <property type="gene ID" value="GeneID_100572660"/>
</dbReference>
<proteinExistence type="predicted"/>
<reference evidence="2" key="2">
    <citation type="submission" date="2022-06" db="UniProtKB">
        <authorList>
            <consortium name="EnsemblMetazoa"/>
        </authorList>
    </citation>
    <scope>IDENTIFICATION</scope>
</reference>